<dbReference type="InterPro" id="IPR052046">
    <property type="entry name" value="GH57_Enzymes"/>
</dbReference>
<evidence type="ECO:0000256" key="2">
    <source>
        <dbReference type="ARBA" id="ARBA00023277"/>
    </source>
</evidence>
<feature type="domain" description="Glycoside hydrolase family 57 N-terminal" evidence="3">
    <location>
        <begin position="6"/>
        <end position="280"/>
    </location>
</feature>
<sequence>MASSVAFYLLLHQPLRFRIPLDASSKNMPNTAKEWQRHLFDDVLNARYFKGIAERSYVPMLSLIEELIGRDFHCNLGLSWTFWEQAQAFGEPLLSLLIRVLRHPNIEIIGVEPYHSLLPLIDPHMFQRRMRWMREKMQQTFQKSVCITDTTEMFYSDQIYWSLALAGFDAMLVDGRPNTVGAQGPTGIYNGPGPLAIIPRHWSLSDDVGYRFSNRSWDRYPLYAPDYAQWLTDAPGAVAMVGWDFETFGEHHRKETGIFAFMRQLKEELDARAVPTVRLSTRLNGPRAGILTPPLRPLTWAGTGDLNFFLGNRRQWELYQHMQSVYHKARLTERAGYIDVALRLMQSDHLHMLHWYDAQGPEADVSMYFTPGEWWAQGRDAIIAGLNQVFEVFSHGLDEPLLQRLSPTKTPRSHP</sequence>
<dbReference type="AlphaFoldDB" id="A0A2T2WLJ5"/>
<dbReference type="SUPFAM" id="SSF88713">
    <property type="entry name" value="Glycoside hydrolase/deacetylase"/>
    <property type="match status" value="1"/>
</dbReference>
<dbReference type="InterPro" id="IPR011330">
    <property type="entry name" value="Glyco_hydro/deAcase_b/a-brl"/>
</dbReference>
<dbReference type="EMBL" id="PXYV01000008">
    <property type="protein sequence ID" value="PSR23114.1"/>
    <property type="molecule type" value="Genomic_DNA"/>
</dbReference>
<reference evidence="4 5" key="1">
    <citation type="journal article" date="2014" name="BMC Genomics">
        <title>Comparison of environmental and isolate Sulfobacillus genomes reveals diverse carbon, sulfur, nitrogen, and hydrogen metabolisms.</title>
        <authorList>
            <person name="Justice N.B."/>
            <person name="Norman A."/>
            <person name="Brown C.T."/>
            <person name="Singh A."/>
            <person name="Thomas B.C."/>
            <person name="Banfield J.F."/>
        </authorList>
    </citation>
    <scope>NUCLEOTIDE SEQUENCE [LARGE SCALE GENOMIC DNA]</scope>
    <source>
        <strain evidence="4">AMDSBA3</strain>
    </source>
</reference>
<protein>
    <submittedName>
        <fullName evidence="4">Glycoside hydrolase</fullName>
    </submittedName>
</protein>
<evidence type="ECO:0000313" key="5">
    <source>
        <dbReference type="Proteomes" id="UP000241848"/>
    </source>
</evidence>
<accession>A0A2T2WLJ5</accession>
<dbReference type="PANTHER" id="PTHR36306">
    <property type="entry name" value="ALPHA-AMYLASE-RELATED-RELATED"/>
    <property type="match status" value="1"/>
</dbReference>
<organism evidence="4 5">
    <name type="scientific">Sulfobacillus acidophilus</name>
    <dbReference type="NCBI Taxonomy" id="53633"/>
    <lineage>
        <taxon>Bacteria</taxon>
        <taxon>Bacillati</taxon>
        <taxon>Bacillota</taxon>
        <taxon>Clostridia</taxon>
        <taxon>Eubacteriales</taxon>
        <taxon>Clostridiales Family XVII. Incertae Sedis</taxon>
        <taxon>Sulfobacillus</taxon>
    </lineage>
</organism>
<dbReference type="Pfam" id="PF03065">
    <property type="entry name" value="Glyco_hydro_57"/>
    <property type="match status" value="1"/>
</dbReference>
<evidence type="ECO:0000256" key="1">
    <source>
        <dbReference type="ARBA" id="ARBA00006821"/>
    </source>
</evidence>
<dbReference type="PANTHER" id="PTHR36306:SF1">
    <property type="entry name" value="ALPHA-AMYLASE-RELATED"/>
    <property type="match status" value="1"/>
</dbReference>
<dbReference type="GO" id="GO:0005975">
    <property type="term" value="P:carbohydrate metabolic process"/>
    <property type="evidence" value="ECO:0007669"/>
    <property type="project" value="InterPro"/>
</dbReference>
<gene>
    <name evidence="4" type="ORF">C7B45_04020</name>
</gene>
<dbReference type="GO" id="GO:0016787">
    <property type="term" value="F:hydrolase activity"/>
    <property type="evidence" value="ECO:0007669"/>
    <property type="project" value="UniProtKB-KW"/>
</dbReference>
<dbReference type="Gene3D" id="3.20.110.20">
    <property type="match status" value="1"/>
</dbReference>
<dbReference type="InterPro" id="IPR004300">
    <property type="entry name" value="Glyco_hydro_57_N"/>
</dbReference>
<name>A0A2T2WLJ5_9FIRM</name>
<evidence type="ECO:0000313" key="4">
    <source>
        <dbReference type="EMBL" id="PSR23114.1"/>
    </source>
</evidence>
<keyword evidence="4" id="KW-0378">Hydrolase</keyword>
<evidence type="ECO:0000259" key="3">
    <source>
        <dbReference type="Pfam" id="PF03065"/>
    </source>
</evidence>
<comment type="similarity">
    <text evidence="1">Belongs to the glycosyl hydrolase 57 family.</text>
</comment>
<comment type="caution">
    <text evidence="4">The sequence shown here is derived from an EMBL/GenBank/DDBJ whole genome shotgun (WGS) entry which is preliminary data.</text>
</comment>
<keyword evidence="2" id="KW-0119">Carbohydrate metabolism</keyword>
<dbReference type="Proteomes" id="UP000241848">
    <property type="component" value="Unassembled WGS sequence"/>
</dbReference>
<proteinExistence type="inferred from homology"/>